<dbReference type="Proteomes" id="UP000324222">
    <property type="component" value="Unassembled WGS sequence"/>
</dbReference>
<keyword evidence="2" id="KW-1185">Reference proteome</keyword>
<dbReference type="PANTHER" id="PTHR46888">
    <property type="entry name" value="ZINC KNUCKLE DOMAINCONTAINING PROTEIN-RELATED"/>
    <property type="match status" value="1"/>
</dbReference>
<dbReference type="OrthoDB" id="6380096at2759"/>
<sequence>MHLTAQGKPDAVIILDVTVHPTLPVYQEGEDVATYLTRFERVALLLQLEPSTYAVRLGCLLMGKAADLYVSLSPETTNDYDALKKSLLTGFKKTAVGYRLDFRNAKIRDGGKLFPVFSSFNPSISELVRGFRSSGKLPFPKEVHDTRPVLGFAES</sequence>
<gene>
    <name evidence="1" type="ORF">E2C01_061804</name>
</gene>
<dbReference type="AlphaFoldDB" id="A0A5B7HEA4"/>
<organism evidence="1 2">
    <name type="scientific">Portunus trituberculatus</name>
    <name type="common">Swimming crab</name>
    <name type="synonym">Neptunus trituberculatus</name>
    <dbReference type="NCBI Taxonomy" id="210409"/>
    <lineage>
        <taxon>Eukaryota</taxon>
        <taxon>Metazoa</taxon>
        <taxon>Ecdysozoa</taxon>
        <taxon>Arthropoda</taxon>
        <taxon>Crustacea</taxon>
        <taxon>Multicrustacea</taxon>
        <taxon>Malacostraca</taxon>
        <taxon>Eumalacostraca</taxon>
        <taxon>Eucarida</taxon>
        <taxon>Decapoda</taxon>
        <taxon>Pleocyemata</taxon>
        <taxon>Brachyura</taxon>
        <taxon>Eubrachyura</taxon>
        <taxon>Portunoidea</taxon>
        <taxon>Portunidae</taxon>
        <taxon>Portuninae</taxon>
        <taxon>Portunus</taxon>
    </lineage>
</organism>
<name>A0A5B7HEA4_PORTR</name>
<proteinExistence type="predicted"/>
<accession>A0A5B7HEA4</accession>
<evidence type="ECO:0000313" key="1">
    <source>
        <dbReference type="EMBL" id="MPC67627.1"/>
    </source>
</evidence>
<protein>
    <submittedName>
        <fullName evidence="1">Uncharacterized protein</fullName>
    </submittedName>
</protein>
<dbReference type="PANTHER" id="PTHR46888:SF1">
    <property type="entry name" value="RIBONUCLEASE H"/>
    <property type="match status" value="1"/>
</dbReference>
<comment type="caution">
    <text evidence="1">The sequence shown here is derived from an EMBL/GenBank/DDBJ whole genome shotgun (WGS) entry which is preliminary data.</text>
</comment>
<dbReference type="EMBL" id="VSRR010026518">
    <property type="protein sequence ID" value="MPC67627.1"/>
    <property type="molecule type" value="Genomic_DNA"/>
</dbReference>
<evidence type="ECO:0000313" key="2">
    <source>
        <dbReference type="Proteomes" id="UP000324222"/>
    </source>
</evidence>
<reference evidence="1 2" key="1">
    <citation type="submission" date="2019-05" db="EMBL/GenBank/DDBJ databases">
        <title>Another draft genome of Portunus trituberculatus and its Hox gene families provides insights of decapod evolution.</title>
        <authorList>
            <person name="Jeong J.-H."/>
            <person name="Song I."/>
            <person name="Kim S."/>
            <person name="Choi T."/>
            <person name="Kim D."/>
            <person name="Ryu S."/>
            <person name="Kim W."/>
        </authorList>
    </citation>
    <scope>NUCLEOTIDE SEQUENCE [LARGE SCALE GENOMIC DNA]</scope>
    <source>
        <tissue evidence="1">Muscle</tissue>
    </source>
</reference>